<proteinExistence type="evidence at transcript level"/>
<sequence>MDKVSELIF</sequence>
<evidence type="ECO:0000313" key="1">
    <source>
        <dbReference type="EMBL" id="AII97905.1"/>
    </source>
</evidence>
<dbReference type="EMBL" id="KF433583">
    <property type="protein sequence ID" value="AII97905.1"/>
    <property type="molecule type" value="mRNA"/>
</dbReference>
<protein>
    <submittedName>
        <fullName evidence="1">BLTX540</fullName>
    </submittedName>
</protein>
<reference evidence="1" key="1">
    <citation type="submission" date="2013-07" db="EMBL/GenBank/DDBJ databases">
        <title>Nephila pilipes venom gland.</title>
        <authorList>
            <person name="Huo L.J."/>
        </authorList>
    </citation>
    <scope>NUCLEOTIDE SEQUENCE</scope>
    <source>
        <tissue evidence="1">Venom gland</tissue>
    </source>
</reference>
<accession>A0A076KV26</accession>
<organism evidence="1">
    <name type="scientific">Nephila pilipes</name>
    <name type="common">Giant wood spider</name>
    <name type="synonym">Nephila maculata</name>
    <dbReference type="NCBI Taxonomy" id="299642"/>
    <lineage>
        <taxon>Eukaryota</taxon>
        <taxon>Metazoa</taxon>
        <taxon>Ecdysozoa</taxon>
        <taxon>Arthropoda</taxon>
        <taxon>Chelicerata</taxon>
        <taxon>Arachnida</taxon>
        <taxon>Araneae</taxon>
        <taxon>Araneomorphae</taxon>
        <taxon>Entelegynae</taxon>
        <taxon>Araneoidea</taxon>
        <taxon>Nephilidae</taxon>
        <taxon>Nephila</taxon>
    </lineage>
</organism>
<name>A0A076KV26_NEPPI</name>